<evidence type="ECO:0000313" key="2">
    <source>
        <dbReference type="Proteomes" id="UP000449547"/>
    </source>
</evidence>
<dbReference type="VEuPathDB" id="FungiDB:DIURU_005787"/>
<name>A0A642UJ51_DIURU</name>
<keyword evidence="2" id="KW-1185">Reference proteome</keyword>
<reference evidence="1 2" key="1">
    <citation type="submission" date="2019-07" db="EMBL/GenBank/DDBJ databases">
        <title>Genome assembly of two rare yeast pathogens: Diutina rugosa and Trichomonascus ciferrii.</title>
        <authorList>
            <person name="Mixao V."/>
            <person name="Saus E."/>
            <person name="Hansen A."/>
            <person name="Lass-Flor C."/>
            <person name="Gabaldon T."/>
        </authorList>
    </citation>
    <scope>NUCLEOTIDE SEQUENCE [LARGE SCALE GENOMIC DNA]</scope>
    <source>
        <strain evidence="1 2">CBS 613</strain>
    </source>
</reference>
<dbReference type="AlphaFoldDB" id="A0A642UJ51"/>
<dbReference type="RefSeq" id="XP_034009394.1">
    <property type="nucleotide sequence ID" value="XM_034158807.1"/>
</dbReference>
<sequence>MSSQQPGQSALGQFLHSLPSPGARRCVIDYIGMTRQFHSRLDEAKVSCANYVSNVIVPVPDLTPEEFAKYNSVIVQFNSYYNEARDVVRLQVLAQEAKNEPLRTMQITETQQELLYLELTLLSRRRRTLNLLRPCRSSRDQLNTMVDVYSKIYFNYYHQQTLLMKSTKCTLSSVYGIIVVGLSIESIKLLVTSETGWESIYLNLSTDEFMKDDVELQGLVI</sequence>
<proteinExistence type="predicted"/>
<organism evidence="1 2">
    <name type="scientific">Diutina rugosa</name>
    <name type="common">Yeast</name>
    <name type="synonym">Candida rugosa</name>
    <dbReference type="NCBI Taxonomy" id="5481"/>
    <lineage>
        <taxon>Eukaryota</taxon>
        <taxon>Fungi</taxon>
        <taxon>Dikarya</taxon>
        <taxon>Ascomycota</taxon>
        <taxon>Saccharomycotina</taxon>
        <taxon>Pichiomycetes</taxon>
        <taxon>Debaryomycetaceae</taxon>
        <taxon>Diutina</taxon>
    </lineage>
</organism>
<dbReference type="Proteomes" id="UP000449547">
    <property type="component" value="Unassembled WGS sequence"/>
</dbReference>
<protein>
    <submittedName>
        <fullName evidence="1">Uncharacterized protein</fullName>
    </submittedName>
</protein>
<evidence type="ECO:0000313" key="1">
    <source>
        <dbReference type="EMBL" id="KAA8896415.1"/>
    </source>
</evidence>
<accession>A0A642UJ51</accession>
<dbReference type="GeneID" id="54784438"/>
<comment type="caution">
    <text evidence="1">The sequence shown here is derived from an EMBL/GenBank/DDBJ whole genome shotgun (WGS) entry which is preliminary data.</text>
</comment>
<gene>
    <name evidence="1" type="ORF">DIURU_005787</name>
</gene>
<dbReference type="EMBL" id="SWFT01000165">
    <property type="protein sequence ID" value="KAA8896415.1"/>
    <property type="molecule type" value="Genomic_DNA"/>
</dbReference>